<keyword evidence="6" id="KW-1185">Reference proteome</keyword>
<evidence type="ECO:0000313" key="6">
    <source>
        <dbReference type="Proteomes" id="UP000285301"/>
    </source>
</evidence>
<comment type="caution">
    <text evidence="5">The sequence shown here is derived from an EMBL/GenBank/DDBJ whole genome shotgun (WGS) entry which is preliminary data.</text>
</comment>
<dbReference type="OrthoDB" id="6041973at2759"/>
<dbReference type="EMBL" id="NCKU01003981">
    <property type="protein sequence ID" value="RWS06631.1"/>
    <property type="molecule type" value="Genomic_DNA"/>
</dbReference>
<accession>A0A443QUG1</accession>
<dbReference type="GO" id="GO:0005762">
    <property type="term" value="C:mitochondrial large ribosomal subunit"/>
    <property type="evidence" value="ECO:0007669"/>
    <property type="project" value="TreeGrafter"/>
</dbReference>
<evidence type="ECO:0000313" key="5">
    <source>
        <dbReference type="EMBL" id="RWS06631.1"/>
    </source>
</evidence>
<sequence length="505" mass="60266">NKWWLPSNQPRLTLYPIEDNRPEWTETPQYPPLFDYSKPDSNLMRKRLQWYEEIKALPTTEMKLFEITDKYRHRSVIFKNWAPNYDYLNLYQHTTRTHLIRNKLPSNYVDIDCKQYIESVKEAILDAIRCHKYEVNRENFTNFRPILVHSDLRLDVATDENLIQDINSVCQKVLAPHFPHLFKAQVDHCADVSSWWWHQCPPFTKRKHLSSIVNQSVQYLSEAVVQLRTDEPLPPIIEFDDPLCINSDVPHFPAHPVKDGFILKWNFLKCSPGFWSLDKNNKFDFPYLCYLSRNPIKLREKLLSRSYPDAAEFFDAMGVMHGFGWLNAVSAMHGFTPYQEITYPFTTHIIITDGQFWNFFVYQMNTHSFHSDIDRNDRRNVCWSSGEMKLYDTYENGEFKGINEAVIENLIKFMIRKPEPFANVEVRPYLGEDTRSEEEVNLTRTYLRRRFGQALTHKERYLLSQMRVFPYEKVHIRHHLAPPTVLWRMPYKKKIPFPTECFTRC</sequence>
<comment type="subcellular location">
    <subcellularLocation>
        <location evidence="1">Mitochondrion</location>
    </subcellularLocation>
</comment>
<name>A0A443QUG1_9ACAR</name>
<feature type="non-terminal residue" evidence="5">
    <location>
        <position position="1"/>
    </location>
</feature>
<dbReference type="GO" id="GO:0003735">
    <property type="term" value="F:structural constituent of ribosome"/>
    <property type="evidence" value="ECO:0007669"/>
    <property type="project" value="InterPro"/>
</dbReference>
<evidence type="ECO:0000256" key="4">
    <source>
        <dbReference type="ARBA" id="ARBA00023274"/>
    </source>
</evidence>
<dbReference type="PANTHER" id="PTHR13014:SF3">
    <property type="entry name" value="LARGE RIBOSOMAL SUBUNIT PROTEIN ML65"/>
    <property type="match status" value="1"/>
</dbReference>
<protein>
    <submittedName>
        <fullName evidence="5">28S ribosomal protein S30: mitochondrial-like isoform X1</fullName>
    </submittedName>
</protein>
<dbReference type="PANTHER" id="PTHR13014">
    <property type="entry name" value="MITOCHONDRIAL 28S RIBOSOMAL PROTEIN S30/P52 PRO-APOTOTIC PROTEIN"/>
    <property type="match status" value="1"/>
</dbReference>
<dbReference type="Proteomes" id="UP000285301">
    <property type="component" value="Unassembled WGS sequence"/>
</dbReference>
<dbReference type="GO" id="GO:0006412">
    <property type="term" value="P:translation"/>
    <property type="evidence" value="ECO:0007669"/>
    <property type="project" value="InterPro"/>
</dbReference>
<evidence type="ECO:0000256" key="1">
    <source>
        <dbReference type="ARBA" id="ARBA00004173"/>
    </source>
</evidence>
<dbReference type="AlphaFoldDB" id="A0A443QUG1"/>
<keyword evidence="3" id="KW-0496">Mitochondrion</keyword>
<keyword evidence="4" id="KW-0687">Ribonucleoprotein</keyword>
<dbReference type="InterPro" id="IPR039982">
    <property type="entry name" value="Ribosomal_mL65"/>
</dbReference>
<reference evidence="5 6" key="1">
    <citation type="journal article" date="2018" name="Gigascience">
        <title>Genomes of trombidid mites reveal novel predicted allergens and laterally-transferred genes associated with secondary metabolism.</title>
        <authorList>
            <person name="Dong X."/>
            <person name="Chaisiri K."/>
            <person name="Xia D."/>
            <person name="Armstrong S.D."/>
            <person name="Fang Y."/>
            <person name="Donnelly M.J."/>
            <person name="Kadowaki T."/>
            <person name="McGarry J.W."/>
            <person name="Darby A.C."/>
            <person name="Makepeace B.L."/>
        </authorList>
    </citation>
    <scope>NUCLEOTIDE SEQUENCE [LARGE SCALE GENOMIC DNA]</scope>
    <source>
        <strain evidence="5">UoL-WK</strain>
    </source>
</reference>
<gene>
    <name evidence="5" type="ORF">B4U79_06285</name>
</gene>
<dbReference type="Pfam" id="PF07147">
    <property type="entry name" value="PDCD9"/>
    <property type="match status" value="1"/>
</dbReference>
<dbReference type="STRING" id="1965070.A0A443QUG1"/>
<evidence type="ECO:0000256" key="3">
    <source>
        <dbReference type="ARBA" id="ARBA00023128"/>
    </source>
</evidence>
<evidence type="ECO:0000256" key="2">
    <source>
        <dbReference type="ARBA" id="ARBA00022980"/>
    </source>
</evidence>
<organism evidence="5 6">
    <name type="scientific">Dinothrombium tinctorium</name>
    <dbReference type="NCBI Taxonomy" id="1965070"/>
    <lineage>
        <taxon>Eukaryota</taxon>
        <taxon>Metazoa</taxon>
        <taxon>Ecdysozoa</taxon>
        <taxon>Arthropoda</taxon>
        <taxon>Chelicerata</taxon>
        <taxon>Arachnida</taxon>
        <taxon>Acari</taxon>
        <taxon>Acariformes</taxon>
        <taxon>Trombidiformes</taxon>
        <taxon>Prostigmata</taxon>
        <taxon>Anystina</taxon>
        <taxon>Parasitengona</taxon>
        <taxon>Trombidioidea</taxon>
        <taxon>Trombidiidae</taxon>
        <taxon>Dinothrombium</taxon>
    </lineage>
</organism>
<keyword evidence="2 5" id="KW-0689">Ribosomal protein</keyword>
<proteinExistence type="predicted"/>
<dbReference type="InterPro" id="IPR010793">
    <property type="entry name" value="Ribosomal_mL37/mL65"/>
</dbReference>